<dbReference type="PANTHER" id="PTHR38831:SF1">
    <property type="entry name" value="TYPE II SECRETION SYSTEM PROTEIN K-RELATED"/>
    <property type="match status" value="1"/>
</dbReference>
<evidence type="ECO:0000256" key="1">
    <source>
        <dbReference type="ARBA" id="ARBA00004533"/>
    </source>
</evidence>
<dbReference type="Proteomes" id="UP000253250">
    <property type="component" value="Unassembled WGS sequence"/>
</dbReference>
<keyword evidence="8" id="KW-1133">Transmembrane helix</keyword>
<dbReference type="SUPFAM" id="SSF54523">
    <property type="entry name" value="Pili subunits"/>
    <property type="match status" value="1"/>
</dbReference>
<gene>
    <name evidence="11" type="ORF">C4900_11385</name>
</gene>
<evidence type="ECO:0000256" key="7">
    <source>
        <dbReference type="ARBA" id="ARBA00022927"/>
    </source>
</evidence>
<dbReference type="InterPro" id="IPR049031">
    <property type="entry name" value="T2SSK_SAM-like_1st"/>
</dbReference>
<dbReference type="AlphaFoldDB" id="A0A1C2FZH2"/>
<evidence type="ECO:0000256" key="4">
    <source>
        <dbReference type="ARBA" id="ARBA00022475"/>
    </source>
</evidence>
<evidence type="ECO:0000313" key="12">
    <source>
        <dbReference type="Proteomes" id="UP000253250"/>
    </source>
</evidence>
<sequence length="311" mass="33755">MKSQRGLALIVALLVVALTATIAAALMRGESVWFKESANVRALSQAHAAMDGAFRLAAVEVTDEGRHDQIDDLSERWAQPLPRFPVAGGTVHALLIDPEGRFNLNDLVVAGKEVPTALAVFTRLLQLVGLNPELAQAVVAWEIPPGSPGGGFDSVYLGRRTPYRAGRQPLSGVSELRLVKGFSAKIVHKLRPYITALPLATPINVNTAPALVLAALCPGLTIKQARILGDEALRTPFASTAVFQQALPQGVQPAYQTAVQTNYFLAHVAARFGGLVVRRRALLYRAVRGQRTVILWQEALWEHRRITHTHT</sequence>
<dbReference type="SUPFAM" id="SSF158544">
    <property type="entry name" value="GspK insert domain-like"/>
    <property type="match status" value="1"/>
</dbReference>
<dbReference type="RefSeq" id="WP_065971530.1">
    <property type="nucleotide sequence ID" value="NZ_CP080624.1"/>
</dbReference>
<evidence type="ECO:0000256" key="9">
    <source>
        <dbReference type="ARBA" id="ARBA00023136"/>
    </source>
</evidence>
<dbReference type="EMBL" id="PSYR01000002">
    <property type="protein sequence ID" value="RCN56419.1"/>
    <property type="molecule type" value="Genomic_DNA"/>
</dbReference>
<proteinExistence type="inferred from homology"/>
<accession>A0A1C2FZH2</accession>
<evidence type="ECO:0000256" key="8">
    <source>
        <dbReference type="ARBA" id="ARBA00022989"/>
    </source>
</evidence>
<keyword evidence="4 10" id="KW-1003">Cell membrane</keyword>
<evidence type="ECO:0000313" key="11">
    <source>
        <dbReference type="EMBL" id="RCN56419.1"/>
    </source>
</evidence>
<dbReference type="Gene3D" id="3.30.1300.30">
    <property type="entry name" value="GSPII I/J protein-like"/>
    <property type="match status" value="1"/>
</dbReference>
<keyword evidence="5 10" id="KW-0997">Cell inner membrane</keyword>
<dbReference type="InterPro" id="IPR038072">
    <property type="entry name" value="GspK_central_sf"/>
</dbReference>
<name>A0A1C2FZH2_9GAMM</name>
<comment type="subcellular location">
    <subcellularLocation>
        <location evidence="1 10">Cell inner membrane</location>
    </subcellularLocation>
</comment>
<dbReference type="STRING" id="163359.A9R16_15500"/>
<dbReference type="PIRSF" id="PIRSF002786">
    <property type="entry name" value="XcpX"/>
    <property type="match status" value="1"/>
</dbReference>
<comment type="similarity">
    <text evidence="2 10">Belongs to the GSP K family.</text>
</comment>
<evidence type="ECO:0000256" key="2">
    <source>
        <dbReference type="ARBA" id="ARBA00007246"/>
    </source>
</evidence>
<evidence type="ECO:0000256" key="5">
    <source>
        <dbReference type="ARBA" id="ARBA00022519"/>
    </source>
</evidence>
<keyword evidence="9 10" id="KW-0472">Membrane</keyword>
<evidence type="ECO:0000256" key="6">
    <source>
        <dbReference type="ARBA" id="ARBA00022692"/>
    </source>
</evidence>
<comment type="caution">
    <text evidence="11">The sequence shown here is derived from an EMBL/GenBank/DDBJ whole genome shotgun (WGS) entry which is preliminary data.</text>
</comment>
<dbReference type="OrthoDB" id="5293133at2"/>
<keyword evidence="6" id="KW-0812">Transmembrane</keyword>
<organism evidence="11 12">
    <name type="scientific">Acidiferrobacter thiooxydans</name>
    <dbReference type="NCBI Taxonomy" id="163359"/>
    <lineage>
        <taxon>Bacteria</taxon>
        <taxon>Pseudomonadati</taxon>
        <taxon>Pseudomonadota</taxon>
        <taxon>Gammaproteobacteria</taxon>
        <taxon>Acidiferrobacterales</taxon>
        <taxon>Acidiferrobacteraceae</taxon>
        <taxon>Acidiferrobacter</taxon>
    </lineage>
</organism>
<dbReference type="Gene3D" id="1.10.40.60">
    <property type="entry name" value="EpsJ-like"/>
    <property type="match status" value="2"/>
</dbReference>
<reference evidence="11 12" key="1">
    <citation type="submission" date="2018-02" db="EMBL/GenBank/DDBJ databases">
        <title>Insights into the biology of acidophilic members of the Acidiferrobacteraceae family derived from comparative genomic analyses.</title>
        <authorList>
            <person name="Issotta F."/>
            <person name="Thyssen C."/>
            <person name="Mena C."/>
            <person name="Moya A."/>
            <person name="Bellenberg S."/>
            <person name="Sproer C."/>
            <person name="Covarrubias P.C."/>
            <person name="Sand W."/>
            <person name="Quatrini R."/>
            <person name="Vera M."/>
        </authorList>
    </citation>
    <scope>NUCLEOTIDE SEQUENCE [LARGE SCALE GENOMIC DNA]</scope>
    <source>
        <strain evidence="12">m-1</strain>
    </source>
</reference>
<dbReference type="Pfam" id="PF03934">
    <property type="entry name" value="T2SSK"/>
    <property type="match status" value="1"/>
</dbReference>
<dbReference type="GO" id="GO:0009306">
    <property type="term" value="P:protein secretion"/>
    <property type="evidence" value="ECO:0007669"/>
    <property type="project" value="InterPro"/>
</dbReference>
<dbReference type="GO" id="GO:0005886">
    <property type="term" value="C:plasma membrane"/>
    <property type="evidence" value="ECO:0007669"/>
    <property type="project" value="UniProtKB-SubCell"/>
</dbReference>
<dbReference type="NCBIfam" id="NF037980">
    <property type="entry name" value="T2SS_GspK"/>
    <property type="match status" value="1"/>
</dbReference>
<keyword evidence="3 10" id="KW-0813">Transport</keyword>
<dbReference type="InterPro" id="IPR049179">
    <property type="entry name" value="T2SSK_SAM-like_2nd"/>
</dbReference>
<evidence type="ECO:0000256" key="3">
    <source>
        <dbReference type="ARBA" id="ARBA00022448"/>
    </source>
</evidence>
<keyword evidence="7" id="KW-0653">Protein transport</keyword>
<dbReference type="InterPro" id="IPR005628">
    <property type="entry name" value="GspK"/>
</dbReference>
<dbReference type="Pfam" id="PF21687">
    <property type="entry name" value="T2SSK_1st"/>
    <property type="match status" value="1"/>
</dbReference>
<protein>
    <recommendedName>
        <fullName evidence="10">Type II secretion system protein K</fullName>
    </recommendedName>
</protein>
<keyword evidence="12" id="KW-1185">Reference proteome</keyword>
<evidence type="ECO:0000256" key="10">
    <source>
        <dbReference type="PIRNR" id="PIRNR002786"/>
    </source>
</evidence>
<dbReference type="PANTHER" id="PTHR38831">
    <property type="entry name" value="TYPE II SECRETION SYSTEM PROTEIN K"/>
    <property type="match status" value="1"/>
</dbReference>
<dbReference type="InterPro" id="IPR045584">
    <property type="entry name" value="Pilin-like"/>
</dbReference>